<evidence type="ECO:0000313" key="4">
    <source>
        <dbReference type="Proteomes" id="UP000186098"/>
    </source>
</evidence>
<dbReference type="Gene3D" id="3.40.30.10">
    <property type="entry name" value="Glutaredoxin"/>
    <property type="match status" value="1"/>
</dbReference>
<gene>
    <name evidence="3" type="ORF">SAMN05421795_10253</name>
</gene>
<dbReference type="SUPFAM" id="SSF52833">
    <property type="entry name" value="Thioredoxin-like"/>
    <property type="match status" value="1"/>
</dbReference>
<protein>
    <submittedName>
        <fullName evidence="3">Thiol-disulfide isomerase or thioredoxin</fullName>
    </submittedName>
</protein>
<proteinExistence type="predicted"/>
<feature type="domain" description="Thioredoxin" evidence="2">
    <location>
        <begin position="36"/>
        <end position="177"/>
    </location>
</feature>
<dbReference type="AlphaFoldDB" id="A0A1N7KQG9"/>
<evidence type="ECO:0000313" key="3">
    <source>
        <dbReference type="EMBL" id="SIS63853.1"/>
    </source>
</evidence>
<dbReference type="PANTHER" id="PTHR42852:SF13">
    <property type="entry name" value="PROTEIN DIPZ"/>
    <property type="match status" value="1"/>
</dbReference>
<dbReference type="InterPro" id="IPR013740">
    <property type="entry name" value="Redoxin"/>
</dbReference>
<dbReference type="GO" id="GO:0016853">
    <property type="term" value="F:isomerase activity"/>
    <property type="evidence" value="ECO:0007669"/>
    <property type="project" value="UniProtKB-KW"/>
</dbReference>
<dbReference type="STRING" id="407234.SAMN05421795_10253"/>
<dbReference type="RefSeq" id="WP_076363774.1">
    <property type="nucleotide sequence ID" value="NZ_FTOM01000002.1"/>
</dbReference>
<dbReference type="Pfam" id="PF08534">
    <property type="entry name" value="Redoxin"/>
    <property type="match status" value="1"/>
</dbReference>
<organism evidence="3 4">
    <name type="scientific">Phaeovulum vinaykumarii</name>
    <dbReference type="NCBI Taxonomy" id="407234"/>
    <lineage>
        <taxon>Bacteria</taxon>
        <taxon>Pseudomonadati</taxon>
        <taxon>Pseudomonadota</taxon>
        <taxon>Alphaproteobacteria</taxon>
        <taxon>Rhodobacterales</taxon>
        <taxon>Paracoccaceae</taxon>
        <taxon>Phaeovulum</taxon>
    </lineage>
</organism>
<evidence type="ECO:0000256" key="1">
    <source>
        <dbReference type="SAM" id="SignalP"/>
    </source>
</evidence>
<dbReference type="InterPro" id="IPR013766">
    <property type="entry name" value="Thioredoxin_domain"/>
</dbReference>
<name>A0A1N7KQG9_9RHOB</name>
<dbReference type="PROSITE" id="PS51352">
    <property type="entry name" value="THIOREDOXIN_2"/>
    <property type="match status" value="1"/>
</dbReference>
<dbReference type="EMBL" id="FTOM01000002">
    <property type="protein sequence ID" value="SIS63853.1"/>
    <property type="molecule type" value="Genomic_DNA"/>
</dbReference>
<reference evidence="4" key="1">
    <citation type="submission" date="2017-01" db="EMBL/GenBank/DDBJ databases">
        <authorList>
            <person name="Varghese N."/>
            <person name="Submissions S."/>
        </authorList>
    </citation>
    <scope>NUCLEOTIDE SEQUENCE [LARGE SCALE GENOMIC DNA]</scope>
    <source>
        <strain evidence="4">DSM 18714</strain>
    </source>
</reference>
<dbReference type="GO" id="GO:0016491">
    <property type="term" value="F:oxidoreductase activity"/>
    <property type="evidence" value="ECO:0007669"/>
    <property type="project" value="InterPro"/>
</dbReference>
<feature type="chain" id="PRO_5009943174" evidence="1">
    <location>
        <begin position="21"/>
        <end position="179"/>
    </location>
</feature>
<evidence type="ECO:0000259" key="2">
    <source>
        <dbReference type="PROSITE" id="PS51352"/>
    </source>
</evidence>
<sequence>MRISALCLYAGLLTLANAAAADLPARQGEMARLVPAAPAAAAPQVTFQDAEGRPRSLSEWRGKIVVLNFWALSCPPCRAEMPALDRLQAAMGDQVAVIAVASGPNPPTRVAAFLAENGITHLTPMADPSMRTALGLGAPGLPVTVVFGRDGHELGRLIGGAEWDAPEVVAFLDALLAEG</sequence>
<dbReference type="CDD" id="cd02966">
    <property type="entry name" value="TlpA_like_family"/>
    <property type="match status" value="1"/>
</dbReference>
<keyword evidence="1" id="KW-0732">Signal</keyword>
<accession>A0A1N7KQG9</accession>
<keyword evidence="4" id="KW-1185">Reference proteome</keyword>
<dbReference type="PANTHER" id="PTHR42852">
    <property type="entry name" value="THIOL:DISULFIDE INTERCHANGE PROTEIN DSBE"/>
    <property type="match status" value="1"/>
</dbReference>
<dbReference type="InterPro" id="IPR050553">
    <property type="entry name" value="Thioredoxin_ResA/DsbE_sf"/>
</dbReference>
<feature type="signal peptide" evidence="1">
    <location>
        <begin position="1"/>
        <end position="20"/>
    </location>
</feature>
<dbReference type="InterPro" id="IPR036249">
    <property type="entry name" value="Thioredoxin-like_sf"/>
</dbReference>
<keyword evidence="3" id="KW-0413">Isomerase</keyword>
<dbReference type="Proteomes" id="UP000186098">
    <property type="component" value="Unassembled WGS sequence"/>
</dbReference>